<dbReference type="KEGG" id="smo:SELMODRAFT_406651"/>
<dbReference type="InParanoid" id="D8R112"/>
<name>D8R112_SELML</name>
<dbReference type="AlphaFoldDB" id="D8R112"/>
<accession>D8R112</accession>
<dbReference type="HOGENOM" id="CLU_1002557_0_0_1"/>
<evidence type="ECO:0000313" key="2">
    <source>
        <dbReference type="Proteomes" id="UP000001514"/>
    </source>
</evidence>
<organism evidence="2">
    <name type="scientific">Selaginella moellendorffii</name>
    <name type="common">Spikemoss</name>
    <dbReference type="NCBI Taxonomy" id="88036"/>
    <lineage>
        <taxon>Eukaryota</taxon>
        <taxon>Viridiplantae</taxon>
        <taxon>Streptophyta</taxon>
        <taxon>Embryophyta</taxon>
        <taxon>Tracheophyta</taxon>
        <taxon>Lycopodiopsida</taxon>
        <taxon>Selaginellales</taxon>
        <taxon>Selaginellaceae</taxon>
        <taxon>Selaginella</taxon>
    </lineage>
</organism>
<keyword evidence="2" id="KW-1185">Reference proteome</keyword>
<reference evidence="1 2" key="1">
    <citation type="journal article" date="2011" name="Science">
        <title>The Selaginella genome identifies genetic changes associated with the evolution of vascular plants.</title>
        <authorList>
            <person name="Banks J.A."/>
            <person name="Nishiyama T."/>
            <person name="Hasebe M."/>
            <person name="Bowman J.L."/>
            <person name="Gribskov M."/>
            <person name="dePamphilis C."/>
            <person name="Albert V.A."/>
            <person name="Aono N."/>
            <person name="Aoyama T."/>
            <person name="Ambrose B.A."/>
            <person name="Ashton N.W."/>
            <person name="Axtell M.J."/>
            <person name="Barker E."/>
            <person name="Barker M.S."/>
            <person name="Bennetzen J.L."/>
            <person name="Bonawitz N.D."/>
            <person name="Chapple C."/>
            <person name="Cheng C."/>
            <person name="Correa L.G."/>
            <person name="Dacre M."/>
            <person name="DeBarry J."/>
            <person name="Dreyer I."/>
            <person name="Elias M."/>
            <person name="Engstrom E.M."/>
            <person name="Estelle M."/>
            <person name="Feng L."/>
            <person name="Finet C."/>
            <person name="Floyd S.K."/>
            <person name="Frommer W.B."/>
            <person name="Fujita T."/>
            <person name="Gramzow L."/>
            <person name="Gutensohn M."/>
            <person name="Harholt J."/>
            <person name="Hattori M."/>
            <person name="Heyl A."/>
            <person name="Hirai T."/>
            <person name="Hiwatashi Y."/>
            <person name="Ishikawa M."/>
            <person name="Iwata M."/>
            <person name="Karol K.G."/>
            <person name="Koehler B."/>
            <person name="Kolukisaoglu U."/>
            <person name="Kubo M."/>
            <person name="Kurata T."/>
            <person name="Lalonde S."/>
            <person name="Li K."/>
            <person name="Li Y."/>
            <person name="Litt A."/>
            <person name="Lyons E."/>
            <person name="Manning G."/>
            <person name="Maruyama T."/>
            <person name="Michael T.P."/>
            <person name="Mikami K."/>
            <person name="Miyazaki S."/>
            <person name="Morinaga S."/>
            <person name="Murata T."/>
            <person name="Mueller-Roeber B."/>
            <person name="Nelson D.R."/>
            <person name="Obara M."/>
            <person name="Oguri Y."/>
            <person name="Olmstead R.G."/>
            <person name="Onodera N."/>
            <person name="Petersen B.L."/>
            <person name="Pils B."/>
            <person name="Prigge M."/>
            <person name="Rensing S.A."/>
            <person name="Riano-Pachon D.M."/>
            <person name="Roberts A.W."/>
            <person name="Sato Y."/>
            <person name="Scheller H.V."/>
            <person name="Schulz B."/>
            <person name="Schulz C."/>
            <person name="Shakirov E.V."/>
            <person name="Shibagaki N."/>
            <person name="Shinohara N."/>
            <person name="Shippen D.E."/>
            <person name="Soerensen I."/>
            <person name="Sotooka R."/>
            <person name="Sugimoto N."/>
            <person name="Sugita M."/>
            <person name="Sumikawa N."/>
            <person name="Tanurdzic M."/>
            <person name="Theissen G."/>
            <person name="Ulvskov P."/>
            <person name="Wakazuki S."/>
            <person name="Weng J.K."/>
            <person name="Willats W.W."/>
            <person name="Wipf D."/>
            <person name="Wolf P.G."/>
            <person name="Yang L."/>
            <person name="Zimmer A.D."/>
            <person name="Zhu Q."/>
            <person name="Mitros T."/>
            <person name="Hellsten U."/>
            <person name="Loque D."/>
            <person name="Otillar R."/>
            <person name="Salamov A."/>
            <person name="Schmutz J."/>
            <person name="Shapiro H."/>
            <person name="Lindquist E."/>
            <person name="Lucas S."/>
            <person name="Rokhsar D."/>
            <person name="Grigoriev I.V."/>
        </authorList>
    </citation>
    <scope>NUCLEOTIDE SEQUENCE [LARGE SCALE GENOMIC DNA]</scope>
</reference>
<proteinExistence type="predicted"/>
<sequence>MYAQAGRCEGRALELLERKELEPTFASVFMFFAAGSSGQTMGGGKEAHSRLSPGSQCVRGLCDHTASLGKSAWREMDPAQECGILERNAGCRCLHTESSWVPPSRVLINLESGYSAKIGIELHEQRCSRVRIWLCESLHSSDSLLMGQNAAKSHLVRLLESFSVPPVPRVVPELVANAVLEQVPEMVLDTVSKVEVPLVLAMEMVFALDGELVRGWRQRTPCADTGHRSLRSPWLWHQDAVEPKFLCITGILRRGYGAGSTGQCSIRATLSGCHNHPK</sequence>
<dbReference type="Gramene" id="EFJ34182">
    <property type="protein sequence ID" value="EFJ34182"/>
    <property type="gene ID" value="SELMODRAFT_406651"/>
</dbReference>
<protein>
    <submittedName>
        <fullName evidence="1">Uncharacterized protein</fullName>
    </submittedName>
</protein>
<gene>
    <name evidence="1" type="ORF">SELMODRAFT_406651</name>
</gene>
<dbReference type="Proteomes" id="UP000001514">
    <property type="component" value="Unassembled WGS sequence"/>
</dbReference>
<evidence type="ECO:0000313" key="1">
    <source>
        <dbReference type="EMBL" id="EFJ34182.1"/>
    </source>
</evidence>
<dbReference type="EMBL" id="GL377570">
    <property type="protein sequence ID" value="EFJ34182.1"/>
    <property type="molecule type" value="Genomic_DNA"/>
</dbReference>